<organism evidence="2 3">
    <name type="scientific">Pedobacter nyackensis</name>
    <dbReference type="NCBI Taxonomy" id="475255"/>
    <lineage>
        <taxon>Bacteria</taxon>
        <taxon>Pseudomonadati</taxon>
        <taxon>Bacteroidota</taxon>
        <taxon>Sphingobacteriia</taxon>
        <taxon>Sphingobacteriales</taxon>
        <taxon>Sphingobacteriaceae</taxon>
        <taxon>Pedobacter</taxon>
    </lineage>
</organism>
<dbReference type="Proteomes" id="UP000192678">
    <property type="component" value="Unassembled WGS sequence"/>
</dbReference>
<reference evidence="2 3" key="1">
    <citation type="submission" date="2017-04" db="EMBL/GenBank/DDBJ databases">
        <authorList>
            <person name="Afonso C.L."/>
            <person name="Miller P.J."/>
            <person name="Scott M.A."/>
            <person name="Spackman E."/>
            <person name="Goraichik I."/>
            <person name="Dimitrov K.M."/>
            <person name="Suarez D.L."/>
            <person name="Swayne D.E."/>
        </authorList>
    </citation>
    <scope>NUCLEOTIDE SEQUENCE [LARGE SCALE GENOMIC DNA]</scope>
    <source>
        <strain evidence="2 3">DSM 19625</strain>
    </source>
</reference>
<dbReference type="EMBL" id="FWYB01000015">
    <property type="protein sequence ID" value="SMD12699.1"/>
    <property type="molecule type" value="Genomic_DNA"/>
</dbReference>
<keyword evidence="1" id="KW-0812">Transmembrane</keyword>
<feature type="transmembrane region" description="Helical" evidence="1">
    <location>
        <begin position="23"/>
        <end position="43"/>
    </location>
</feature>
<keyword evidence="1" id="KW-1133">Transmembrane helix</keyword>
<accession>A0A1W2ESM8</accession>
<dbReference type="RefSeq" id="WP_084291454.1">
    <property type="nucleotide sequence ID" value="NZ_FWYB01000015.1"/>
</dbReference>
<dbReference type="PANTHER" id="PTHR35792:SF1">
    <property type="entry name" value="SLL0268 PROTEIN"/>
    <property type="match status" value="1"/>
</dbReference>
<keyword evidence="1" id="KW-0472">Membrane</keyword>
<evidence type="ECO:0000313" key="3">
    <source>
        <dbReference type="Proteomes" id="UP000192678"/>
    </source>
</evidence>
<dbReference type="Gene3D" id="1.20.120.20">
    <property type="entry name" value="Apolipoprotein"/>
    <property type="match status" value="1"/>
</dbReference>
<gene>
    <name evidence="2" type="ORF">SAMN04488101_11583</name>
</gene>
<evidence type="ECO:0000256" key="1">
    <source>
        <dbReference type="SAM" id="Phobius"/>
    </source>
</evidence>
<dbReference type="PANTHER" id="PTHR35792">
    <property type="entry name" value="GENERAL STRESS PROTEIN"/>
    <property type="match status" value="1"/>
</dbReference>
<proteinExistence type="predicted"/>
<dbReference type="InterPro" id="IPR024623">
    <property type="entry name" value="YtxH"/>
</dbReference>
<sequence>MNYRKLVSDRLSNMSYKPTDSSGAIVALLTGLAVGAVLGVLFAPESGKRTRGRISDKASDAAGNIKDTLHTMKERISTQKNDLVGLKDRVVDNIKSKANEVSQDFKDFKDANLGKVKSGIREAADEANEAIQHG</sequence>
<dbReference type="AlphaFoldDB" id="A0A1W2ESM8"/>
<dbReference type="InterPro" id="IPR052928">
    <property type="entry name" value="Desiccation-related_membrane"/>
</dbReference>
<evidence type="ECO:0000313" key="2">
    <source>
        <dbReference type="EMBL" id="SMD12699.1"/>
    </source>
</evidence>
<protein>
    <submittedName>
        <fullName evidence="2">Gas vesicle protein</fullName>
    </submittedName>
</protein>
<name>A0A1W2ESM8_9SPHI</name>
<dbReference type="Pfam" id="PF12732">
    <property type="entry name" value="YtxH"/>
    <property type="match status" value="1"/>
</dbReference>
<keyword evidence="3" id="KW-1185">Reference proteome</keyword>